<feature type="region of interest" description="Disordered" evidence="1">
    <location>
        <begin position="306"/>
        <end position="325"/>
    </location>
</feature>
<keyword evidence="4" id="KW-1185">Reference proteome</keyword>
<dbReference type="AlphaFoldDB" id="A0A329MKN5"/>
<keyword evidence="3" id="KW-0067">ATP-binding</keyword>
<evidence type="ECO:0000259" key="2">
    <source>
        <dbReference type="Pfam" id="PF25888"/>
    </source>
</evidence>
<keyword evidence="3" id="KW-0378">Hydrolase</keyword>
<gene>
    <name evidence="3" type="ORF">DQG23_15460</name>
</gene>
<evidence type="ECO:0000313" key="4">
    <source>
        <dbReference type="Proteomes" id="UP000250369"/>
    </source>
</evidence>
<reference evidence="3 4" key="1">
    <citation type="journal article" date="2009" name="Int. J. Syst. Evol. Microbiol.">
        <title>Paenibacillus contaminans sp. nov., isolated from a contaminated laboratory plate.</title>
        <authorList>
            <person name="Chou J.H."/>
            <person name="Lee J.H."/>
            <person name="Lin M.C."/>
            <person name="Chang P.S."/>
            <person name="Arun A.B."/>
            <person name="Young C.C."/>
            <person name="Chen W.M."/>
        </authorList>
    </citation>
    <scope>NUCLEOTIDE SEQUENCE [LARGE SCALE GENOMIC DNA]</scope>
    <source>
        <strain evidence="3 4">CKOBP-6</strain>
    </source>
</reference>
<evidence type="ECO:0000313" key="3">
    <source>
        <dbReference type="EMBL" id="RAV20365.1"/>
    </source>
</evidence>
<dbReference type="GO" id="GO:0004386">
    <property type="term" value="F:helicase activity"/>
    <property type="evidence" value="ECO:0007669"/>
    <property type="project" value="UniProtKB-KW"/>
</dbReference>
<name>A0A329MKN5_9BACL</name>
<proteinExistence type="predicted"/>
<protein>
    <submittedName>
        <fullName evidence="3">Helicase DnaB</fullName>
    </submittedName>
</protein>
<feature type="compositionally biased region" description="Basic and acidic residues" evidence="1">
    <location>
        <begin position="496"/>
        <end position="509"/>
    </location>
</feature>
<accession>A0A329MKN5</accession>
<dbReference type="OrthoDB" id="2082007at2"/>
<feature type="region of interest" description="Disordered" evidence="1">
    <location>
        <begin position="449"/>
        <end position="509"/>
    </location>
</feature>
<evidence type="ECO:0000256" key="1">
    <source>
        <dbReference type="SAM" id="MobiDB-lite"/>
    </source>
</evidence>
<dbReference type="InterPro" id="IPR058660">
    <property type="entry name" value="WHD_DnaB"/>
</dbReference>
<sequence>MRMTNMHHFTEHHRFCVYRDFALSGMDYRMLTNIYQPMIGAFAVGVYTTLYQQLASEKSGYSELEQQRRLFLSLELEPGERGRKFFVEQTSKLEAVGLLQTARRFTPEGEDYIYEYQLAQPLSPNEFFKNQHLTLLLRDKVGKYMVLSLRDQLIAEEPGELIAAQSEQLSVPFYDIFRLNTQVIDYELEQALYQSAPARQAAALDVTSKGFEYSEIIMRFPRGSRNRVCVEALKYRTDQLAAVNIVAKKYNLSLQETCRLLDEDGVFDEEGELQIDLMQYRANLFFRQDKRRDEQTERFVRKFAADESERTDAASEGKPADGHETEEAGKSVEMAFYLEVPVIFQALFNVHQYNMLLRNEPYTVVLKRYFAQGTVPDGVLDIFEKIDLNYRLNEEVINVLIHFIHADRRSWAKSSIEAVASDMLGKQIVSYEQAVEYIRERMRFREQAAARAAQEKDRRGSYSQRSPRGGAKQKPQIPMVANEPNDSPVSPEELEEMRRKAQRLDRNRT</sequence>
<keyword evidence="3" id="KW-0347">Helicase</keyword>
<organism evidence="3 4">
    <name type="scientific">Paenibacillus contaminans</name>
    <dbReference type="NCBI Taxonomy" id="450362"/>
    <lineage>
        <taxon>Bacteria</taxon>
        <taxon>Bacillati</taxon>
        <taxon>Bacillota</taxon>
        <taxon>Bacilli</taxon>
        <taxon>Bacillales</taxon>
        <taxon>Paenibacillaceae</taxon>
        <taxon>Paenibacillus</taxon>
    </lineage>
</organism>
<feature type="compositionally biased region" description="Basic and acidic residues" evidence="1">
    <location>
        <begin position="449"/>
        <end position="460"/>
    </location>
</feature>
<feature type="domain" description="Replicative helicase loading/DNA remodeling protein DnaB N-terminal winged helix" evidence="2">
    <location>
        <begin position="15"/>
        <end position="185"/>
    </location>
</feature>
<comment type="caution">
    <text evidence="3">The sequence shown here is derived from an EMBL/GenBank/DDBJ whole genome shotgun (WGS) entry which is preliminary data.</text>
</comment>
<dbReference type="Pfam" id="PF25888">
    <property type="entry name" value="WHD_DnaB"/>
    <property type="match status" value="1"/>
</dbReference>
<dbReference type="Proteomes" id="UP000250369">
    <property type="component" value="Unassembled WGS sequence"/>
</dbReference>
<keyword evidence="3" id="KW-0547">Nucleotide-binding</keyword>
<dbReference type="EMBL" id="QMFB01000008">
    <property type="protein sequence ID" value="RAV20365.1"/>
    <property type="molecule type" value="Genomic_DNA"/>
</dbReference>
<dbReference type="RefSeq" id="WP_113031761.1">
    <property type="nucleotide sequence ID" value="NZ_QMFB01000008.1"/>
</dbReference>